<evidence type="ECO:0000313" key="1">
    <source>
        <dbReference type="EMBL" id="UWZ35663.1"/>
    </source>
</evidence>
<reference evidence="1" key="1">
    <citation type="submission" date="2021-04" db="EMBL/GenBank/DDBJ databases">
        <title>Biosynthetic gene clusters of Dactylosporangioum roseum.</title>
        <authorList>
            <person name="Hartkoorn R.C."/>
            <person name="Beaudoing E."/>
            <person name="Hot D."/>
            <person name="Moureu S."/>
        </authorList>
    </citation>
    <scope>NUCLEOTIDE SEQUENCE</scope>
    <source>
        <strain evidence="1">NRRL B-16295</strain>
    </source>
</reference>
<protein>
    <submittedName>
        <fullName evidence="1">Uncharacterized protein</fullName>
    </submittedName>
</protein>
<evidence type="ECO:0000313" key="2">
    <source>
        <dbReference type="Proteomes" id="UP001058271"/>
    </source>
</evidence>
<dbReference type="Proteomes" id="UP001058271">
    <property type="component" value="Chromosome"/>
</dbReference>
<name>A0ABY5Z0Y0_9ACTN</name>
<sequence length="191" mass="21422">MSRHTDDELRAVIAEYEATKKAALAKRDASLRAFYAAGWRAVDLQRVTGYSRETIRQALHPEVRLAANTSRRKSASAAARPPADYVPYGDRKQYLVADSLDDLRGPTSGTVTLPHHLDWSGNADYVLDRPARLASMYKTVLTEATTVDDLHYWLDGASLLQLWPQLWLPPALRRLWEHRFPELAAARAAAA</sequence>
<keyword evidence="2" id="KW-1185">Reference proteome</keyword>
<proteinExistence type="predicted"/>
<gene>
    <name evidence="1" type="ORF">Drose_31885</name>
</gene>
<organism evidence="1 2">
    <name type="scientific">Dactylosporangium roseum</name>
    <dbReference type="NCBI Taxonomy" id="47989"/>
    <lineage>
        <taxon>Bacteria</taxon>
        <taxon>Bacillati</taxon>
        <taxon>Actinomycetota</taxon>
        <taxon>Actinomycetes</taxon>
        <taxon>Micromonosporales</taxon>
        <taxon>Micromonosporaceae</taxon>
        <taxon>Dactylosporangium</taxon>
    </lineage>
</organism>
<dbReference type="EMBL" id="CP073721">
    <property type="protein sequence ID" value="UWZ35663.1"/>
    <property type="molecule type" value="Genomic_DNA"/>
</dbReference>
<accession>A0ABY5Z0Y0</accession>
<dbReference type="RefSeq" id="WP_260725014.1">
    <property type="nucleotide sequence ID" value="NZ_BAAABS010000058.1"/>
</dbReference>